<accession>A0A439DKH0</accession>
<evidence type="ECO:0000313" key="2">
    <source>
        <dbReference type="EMBL" id="RWA14876.1"/>
    </source>
</evidence>
<sequence>MSEVIEDLKAWGQHFVSREDFEIWQRVTQDLEKITYLKVQLLKDCEAEFSCRTSDQASSRPFEQLPVFQTLEAMLKRASDDLKQQLNVLDNVSNEVTEMFLTRGGYAQTIVDIEFMVHMRKETVRAEQKRMWVIPQAILEHDLLRGVVEEWKNSRNRTLKGLATGQIGEEEEEEEEEDEDE</sequence>
<dbReference type="Proteomes" id="UP000286045">
    <property type="component" value="Unassembled WGS sequence"/>
</dbReference>
<evidence type="ECO:0000313" key="3">
    <source>
        <dbReference type="Proteomes" id="UP000286045"/>
    </source>
</evidence>
<evidence type="ECO:0000256" key="1">
    <source>
        <dbReference type="SAM" id="MobiDB-lite"/>
    </source>
</evidence>
<dbReference type="EMBL" id="RYZI01000002">
    <property type="protein sequence ID" value="RWA14876.1"/>
    <property type="molecule type" value="Genomic_DNA"/>
</dbReference>
<keyword evidence="3" id="KW-1185">Reference proteome</keyword>
<proteinExistence type="predicted"/>
<reference evidence="2 3" key="1">
    <citation type="submission" date="2018-12" db="EMBL/GenBank/DDBJ databases">
        <title>Draft genome sequence of Xylaria grammica IHI A82.</title>
        <authorList>
            <person name="Buettner E."/>
            <person name="Kellner H."/>
        </authorList>
    </citation>
    <scope>NUCLEOTIDE SEQUENCE [LARGE SCALE GENOMIC DNA]</scope>
    <source>
        <strain evidence="2 3">IHI A82</strain>
    </source>
</reference>
<name>A0A439DKH0_9PEZI</name>
<gene>
    <name evidence="2" type="ORF">EKO27_g216</name>
</gene>
<comment type="caution">
    <text evidence="2">The sequence shown here is derived from an EMBL/GenBank/DDBJ whole genome shotgun (WGS) entry which is preliminary data.</text>
</comment>
<dbReference type="AlphaFoldDB" id="A0A439DKH0"/>
<feature type="region of interest" description="Disordered" evidence="1">
    <location>
        <begin position="159"/>
        <end position="181"/>
    </location>
</feature>
<protein>
    <submittedName>
        <fullName evidence="2">Uncharacterized protein</fullName>
    </submittedName>
</protein>
<feature type="compositionally biased region" description="Acidic residues" evidence="1">
    <location>
        <begin position="168"/>
        <end position="181"/>
    </location>
</feature>
<organism evidence="2 3">
    <name type="scientific">Xylaria grammica</name>
    <dbReference type="NCBI Taxonomy" id="363999"/>
    <lineage>
        <taxon>Eukaryota</taxon>
        <taxon>Fungi</taxon>
        <taxon>Dikarya</taxon>
        <taxon>Ascomycota</taxon>
        <taxon>Pezizomycotina</taxon>
        <taxon>Sordariomycetes</taxon>
        <taxon>Xylariomycetidae</taxon>
        <taxon>Xylariales</taxon>
        <taxon>Xylariaceae</taxon>
        <taxon>Xylaria</taxon>
    </lineage>
</organism>